<name>A0A1I7X5T0_HETBA</name>
<proteinExistence type="predicted"/>
<dbReference type="AlphaFoldDB" id="A0A1I7X5T0"/>
<sequence length="103" mass="12332">MWYKDGNMTNYGTLKLYVYKEYIANKVYYPILTNPAKYKKVIIRKTTKLVSDKAANITPEKWDMLGSQWRIWKADVDKDIRRLWSNKKCSTRGYGRSVIIEHY</sequence>
<accession>A0A1I7X5T0</accession>
<dbReference type="WBParaSite" id="Hba_12959">
    <property type="protein sequence ID" value="Hba_12959"/>
    <property type="gene ID" value="Hba_12959"/>
</dbReference>
<evidence type="ECO:0000313" key="2">
    <source>
        <dbReference type="WBParaSite" id="Hba_12959"/>
    </source>
</evidence>
<reference evidence="2" key="1">
    <citation type="submission" date="2016-11" db="UniProtKB">
        <authorList>
            <consortium name="WormBaseParasite"/>
        </authorList>
    </citation>
    <scope>IDENTIFICATION</scope>
</reference>
<keyword evidence="1" id="KW-1185">Reference proteome</keyword>
<dbReference type="Proteomes" id="UP000095283">
    <property type="component" value="Unplaced"/>
</dbReference>
<evidence type="ECO:0000313" key="1">
    <source>
        <dbReference type="Proteomes" id="UP000095283"/>
    </source>
</evidence>
<protein>
    <submittedName>
        <fullName evidence="2">SlpA domain-containing protein</fullName>
    </submittedName>
</protein>
<organism evidence="1 2">
    <name type="scientific">Heterorhabditis bacteriophora</name>
    <name type="common">Entomopathogenic nematode worm</name>
    <dbReference type="NCBI Taxonomy" id="37862"/>
    <lineage>
        <taxon>Eukaryota</taxon>
        <taxon>Metazoa</taxon>
        <taxon>Ecdysozoa</taxon>
        <taxon>Nematoda</taxon>
        <taxon>Chromadorea</taxon>
        <taxon>Rhabditida</taxon>
        <taxon>Rhabditina</taxon>
        <taxon>Rhabditomorpha</taxon>
        <taxon>Strongyloidea</taxon>
        <taxon>Heterorhabditidae</taxon>
        <taxon>Heterorhabditis</taxon>
    </lineage>
</organism>